<feature type="region of interest" description="Disordered" evidence="3">
    <location>
        <begin position="752"/>
        <end position="776"/>
    </location>
</feature>
<dbReference type="PROSITE" id="PS50961">
    <property type="entry name" value="HTH_LA"/>
    <property type="match status" value="1"/>
</dbReference>
<feature type="compositionally biased region" description="Basic and acidic residues" evidence="3">
    <location>
        <begin position="431"/>
        <end position="445"/>
    </location>
</feature>
<reference evidence="5 6" key="1">
    <citation type="journal article" date="2011" name="Genome Biol.">
        <title>Comparative genome sequence analysis underscores mycoparasitism as the ancestral life style of Trichoderma.</title>
        <authorList>
            <person name="Kubicek C.P."/>
            <person name="Herrera-Estrella A."/>
            <person name="Seidl-Seiboth V."/>
            <person name="Martinez D.A."/>
            <person name="Druzhinina I.S."/>
            <person name="Thon M."/>
            <person name="Zeilinger S."/>
            <person name="Casas-Flores S."/>
            <person name="Horwitz B.A."/>
            <person name="Mukherjee P.K."/>
            <person name="Mukherjee M."/>
            <person name="Kredics L."/>
            <person name="Alcaraz L.D."/>
            <person name="Aerts A."/>
            <person name="Antal Z."/>
            <person name="Atanasova L."/>
            <person name="Cervantes-Badillo M.G."/>
            <person name="Challacombe J."/>
            <person name="Chertkov O."/>
            <person name="McCluskey K."/>
            <person name="Coulpier F."/>
            <person name="Deshpande N."/>
            <person name="von Doehren H."/>
            <person name="Ebbole D.J."/>
            <person name="Esquivel-Naranjo E.U."/>
            <person name="Fekete E."/>
            <person name="Flipphi M."/>
            <person name="Glaser F."/>
            <person name="Gomez-Rodriguez E.Y."/>
            <person name="Gruber S."/>
            <person name="Han C."/>
            <person name="Henrissat B."/>
            <person name="Hermosa R."/>
            <person name="Hernandez-Onate M."/>
            <person name="Karaffa L."/>
            <person name="Kosti I."/>
            <person name="Le Crom S."/>
            <person name="Lindquist E."/>
            <person name="Lucas S."/>
            <person name="Luebeck M."/>
            <person name="Luebeck P.S."/>
            <person name="Margeot A."/>
            <person name="Metz B."/>
            <person name="Misra M."/>
            <person name="Nevalainen H."/>
            <person name="Omann M."/>
            <person name="Packer N."/>
            <person name="Perrone G."/>
            <person name="Uresti-Rivera E.E."/>
            <person name="Salamov A."/>
            <person name="Schmoll M."/>
            <person name="Seiboth B."/>
            <person name="Shapiro H."/>
            <person name="Sukno S."/>
            <person name="Tamayo-Ramos J.A."/>
            <person name="Tisch D."/>
            <person name="Wiest A."/>
            <person name="Wilkinson H.H."/>
            <person name="Zhang M."/>
            <person name="Coutinho P.M."/>
            <person name="Kenerley C.M."/>
            <person name="Monte E."/>
            <person name="Baker S.E."/>
            <person name="Grigoriev I.V."/>
        </authorList>
    </citation>
    <scope>NUCLEOTIDE SEQUENCE [LARGE SCALE GENOMIC DNA]</scope>
    <source>
        <strain evidence="6">Gv29-8 / FGSC 10586</strain>
    </source>
</reference>
<dbReference type="Pfam" id="PF05383">
    <property type="entry name" value="La"/>
    <property type="match status" value="1"/>
</dbReference>
<dbReference type="Gene3D" id="1.10.10.10">
    <property type="entry name" value="Winged helix-like DNA-binding domain superfamily/Winged helix DNA-binding domain"/>
    <property type="match status" value="1"/>
</dbReference>
<proteinExistence type="predicted"/>
<feature type="compositionally biased region" description="Basic and acidic residues" evidence="3">
    <location>
        <begin position="232"/>
        <end position="254"/>
    </location>
</feature>
<feature type="compositionally biased region" description="Polar residues" evidence="3">
    <location>
        <begin position="58"/>
        <end position="75"/>
    </location>
</feature>
<feature type="compositionally biased region" description="Polar residues" evidence="3">
    <location>
        <begin position="317"/>
        <end position="327"/>
    </location>
</feature>
<feature type="compositionally biased region" description="Basic and acidic residues" evidence="3">
    <location>
        <begin position="136"/>
        <end position="163"/>
    </location>
</feature>
<accession>G9N912</accession>
<feature type="non-terminal residue" evidence="5">
    <location>
        <position position="776"/>
    </location>
</feature>
<dbReference type="CDD" id="cd07323">
    <property type="entry name" value="LAM"/>
    <property type="match status" value="1"/>
</dbReference>
<dbReference type="Proteomes" id="UP000007115">
    <property type="component" value="Unassembled WGS sequence"/>
</dbReference>
<dbReference type="InParanoid" id="G9N912"/>
<evidence type="ECO:0000313" key="6">
    <source>
        <dbReference type="Proteomes" id="UP000007115"/>
    </source>
</evidence>
<evidence type="ECO:0000256" key="2">
    <source>
        <dbReference type="PROSITE-ProRule" id="PRU00332"/>
    </source>
</evidence>
<feature type="compositionally biased region" description="Low complexity" evidence="3">
    <location>
        <begin position="362"/>
        <end position="373"/>
    </location>
</feature>
<keyword evidence="1 2" id="KW-0694">RNA-binding</keyword>
<dbReference type="InterPro" id="IPR036388">
    <property type="entry name" value="WH-like_DNA-bd_sf"/>
</dbReference>
<dbReference type="STRING" id="413071.G9N912"/>
<feature type="compositionally biased region" description="Low complexity" evidence="3">
    <location>
        <begin position="1"/>
        <end position="13"/>
    </location>
</feature>
<feature type="compositionally biased region" description="Polar residues" evidence="3">
    <location>
        <begin position="190"/>
        <end position="200"/>
    </location>
</feature>
<dbReference type="HOGENOM" id="CLU_005100_1_0_1"/>
<organism evidence="5 6">
    <name type="scientific">Hypocrea virens (strain Gv29-8 / FGSC 10586)</name>
    <name type="common">Gliocladium virens</name>
    <name type="synonym">Trichoderma virens</name>
    <dbReference type="NCBI Taxonomy" id="413071"/>
    <lineage>
        <taxon>Eukaryota</taxon>
        <taxon>Fungi</taxon>
        <taxon>Dikarya</taxon>
        <taxon>Ascomycota</taxon>
        <taxon>Pezizomycotina</taxon>
        <taxon>Sordariomycetes</taxon>
        <taxon>Hypocreomycetidae</taxon>
        <taxon>Hypocreales</taxon>
        <taxon>Hypocreaceae</taxon>
        <taxon>Trichoderma</taxon>
    </lineage>
</organism>
<keyword evidence="6" id="KW-1185">Reference proteome</keyword>
<dbReference type="OMA" id="WPTPQVA"/>
<feature type="region of interest" description="Disordered" evidence="3">
    <location>
        <begin position="1"/>
        <end position="526"/>
    </location>
</feature>
<dbReference type="GO" id="GO:0003723">
    <property type="term" value="F:RNA binding"/>
    <property type="evidence" value="ECO:0007669"/>
    <property type="project" value="UniProtKB-UniRule"/>
</dbReference>
<sequence length="776" mass="83472">MATASAFSYAQAAKGQGTVPSNALPGQAVQDSQPPAAAPKSTVDAENATEATDAVRSADSSANTEKQDAVSNTGSEVEARSEDVQETRREPLRDDDSGRLDRPWRRGDKGTRSSSTTTRSVDEQDSRRPRKSKKSKASEKQASEQSVTDKDQESEKEAPKVELFEAPIPSVNIWRQRAEAHLAKAKPSPAGSTEQATNGSPKPDVSPKVAENGVPAAAQRDSIPNGVKPPRKSVDAPRTERNASRGSRAADKDAGNAPPSVADTTAWPTPETAIQEEKKKPAEKSDRPEKDASEDGSQSKPRQKGKWVTMDYVPSVNFETQLPQMRNSKPRGGARNANGSRTTPSHAGDKAAAPVANQGKPNENTSSGNSNSSNKDRPRDGANGPNRSAPAPQTKRSSTDMSNAREQRKTANHAGGEKNKDAALNSNEQGHAVRERTENRNDRPRGGYRGRGGHHPVNAQHQHQHTASSFSASGAMGGRAQGPYSPPPRQGGHGQMFMPSQRGGRGGRNNGGNFHRMSLPNGSTRIPQVQTQFGPYEYPITPMTAMPFQPQPYWDNMLVPVLKSQVEYYFSIENLCKDVYLRARMDSQGFVPLHFIASFKRVRELSADIAMVRAVCEMSTELDLAVGEDDIERVRRSQAWESFVLPLEDRDEFARNHGPAHLTFKNRPSQMPPQFNGVPVPYGMASPPAYAAHPEAPFQQLPDDALIGQGVNGLANGHVNGHVGASQLSADVPDFAPSGALQLDGLAKTNGPVAVNGHAEKPVDGALPNGVHNEQS</sequence>
<dbReference type="EMBL" id="ABDF02000090">
    <property type="protein sequence ID" value="EHK16434.1"/>
    <property type="molecule type" value="Genomic_DNA"/>
</dbReference>
<dbReference type="SMART" id="SM00715">
    <property type="entry name" value="LA"/>
    <property type="match status" value="1"/>
</dbReference>
<feature type="domain" description="HTH La-type RNA-binding" evidence="4">
    <location>
        <begin position="552"/>
        <end position="643"/>
    </location>
</feature>
<evidence type="ECO:0000256" key="1">
    <source>
        <dbReference type="ARBA" id="ARBA00022884"/>
    </source>
</evidence>
<evidence type="ECO:0000256" key="3">
    <source>
        <dbReference type="SAM" id="MobiDB-lite"/>
    </source>
</evidence>
<dbReference type="RefSeq" id="XP_013950642.1">
    <property type="nucleotide sequence ID" value="XM_014095167.1"/>
</dbReference>
<dbReference type="AlphaFoldDB" id="G9N912"/>
<comment type="caution">
    <text evidence="5">The sequence shown here is derived from an EMBL/GenBank/DDBJ whole genome shotgun (WGS) entry which is preliminary data.</text>
</comment>
<dbReference type="InterPro" id="IPR045180">
    <property type="entry name" value="La_dom_prot"/>
</dbReference>
<feature type="compositionally biased region" description="Basic and acidic residues" evidence="3">
    <location>
        <begin position="77"/>
        <end position="111"/>
    </location>
</feature>
<dbReference type="PANTHER" id="PTHR22792:SF132">
    <property type="entry name" value="LA-RELATED PROTEIN 1"/>
    <property type="match status" value="1"/>
</dbReference>
<evidence type="ECO:0000259" key="4">
    <source>
        <dbReference type="PROSITE" id="PS50961"/>
    </source>
</evidence>
<name>G9N912_HYPVG</name>
<dbReference type="GO" id="GO:0045727">
    <property type="term" value="P:positive regulation of translation"/>
    <property type="evidence" value="ECO:0007669"/>
    <property type="project" value="TreeGrafter"/>
</dbReference>
<protein>
    <recommendedName>
        <fullName evidence="4">HTH La-type RNA-binding domain-containing protein</fullName>
    </recommendedName>
</protein>
<feature type="compositionally biased region" description="Basic and acidic residues" evidence="3">
    <location>
        <begin position="403"/>
        <end position="421"/>
    </location>
</feature>
<dbReference type="PANTHER" id="PTHR22792">
    <property type="entry name" value="LUPUS LA PROTEIN-RELATED"/>
    <property type="match status" value="1"/>
</dbReference>
<evidence type="ECO:0000313" key="5">
    <source>
        <dbReference type="EMBL" id="EHK16434.1"/>
    </source>
</evidence>
<dbReference type="GO" id="GO:0010494">
    <property type="term" value="C:cytoplasmic stress granule"/>
    <property type="evidence" value="ECO:0007669"/>
    <property type="project" value="TreeGrafter"/>
</dbReference>
<dbReference type="VEuPathDB" id="FungiDB:TRIVIDRAFT_113935"/>
<dbReference type="GO" id="GO:0005829">
    <property type="term" value="C:cytosol"/>
    <property type="evidence" value="ECO:0007669"/>
    <property type="project" value="TreeGrafter"/>
</dbReference>
<gene>
    <name evidence="5" type="ORF">TRIVIDRAFT_113935</name>
</gene>
<dbReference type="InterPro" id="IPR036390">
    <property type="entry name" value="WH_DNA-bd_sf"/>
</dbReference>
<feature type="compositionally biased region" description="Basic and acidic residues" evidence="3">
    <location>
        <begin position="275"/>
        <end position="293"/>
    </location>
</feature>
<dbReference type="OrthoDB" id="340227at2759"/>
<dbReference type="InterPro" id="IPR006630">
    <property type="entry name" value="La_HTH"/>
</dbReference>
<dbReference type="GeneID" id="25786961"/>
<dbReference type="eggNOG" id="KOG2590">
    <property type="taxonomic scope" value="Eukaryota"/>
</dbReference>
<dbReference type="SUPFAM" id="SSF46785">
    <property type="entry name" value="Winged helix' DNA-binding domain"/>
    <property type="match status" value="1"/>
</dbReference>